<dbReference type="Proteomes" id="UP000231162">
    <property type="component" value="Unassembled WGS sequence"/>
</dbReference>
<proteinExistence type="predicted"/>
<evidence type="ECO:0000313" key="1">
    <source>
        <dbReference type="EMBL" id="PIS06976.1"/>
    </source>
</evidence>
<gene>
    <name evidence="1" type="ORF">COT79_01760</name>
</gene>
<sequence length="260" mass="29399">MDAHKKIKSALRRELKYDRVDLIDDVMHRLTNITALCGEVTHSIKMQKRMGRLLLRDNPTIIAPACPDYSHMEGKYTFRSLGKGIPLLAQVHCQFLKSIADYLPDARIIIALADHEADDALLCDAVGVSHKTFRAYVAESVAKTNTYVSEFGWTACAMTHYIPTLVDDERRIVDELTGDPHLQRRIDTETLQRGEMYTKISRSLSFADMRARTIKTAAQYIALGTFAAEHNAFVCNHTTTNLSWYLQTPVSVLHNPISVY</sequence>
<name>A0A2M6R8Z9_9BACT</name>
<dbReference type="EMBL" id="PEZX01000025">
    <property type="protein sequence ID" value="PIS06976.1"/>
    <property type="molecule type" value="Genomic_DNA"/>
</dbReference>
<organism evidence="1 2">
    <name type="scientific">Candidatus Berkelbacteria bacterium CG10_big_fil_rev_8_21_14_0_10_43_14</name>
    <dbReference type="NCBI Taxonomy" id="1974515"/>
    <lineage>
        <taxon>Bacteria</taxon>
        <taxon>Candidatus Berkelbacteria</taxon>
    </lineage>
</organism>
<comment type="caution">
    <text evidence="1">The sequence shown here is derived from an EMBL/GenBank/DDBJ whole genome shotgun (WGS) entry which is preliminary data.</text>
</comment>
<evidence type="ECO:0000313" key="2">
    <source>
        <dbReference type="Proteomes" id="UP000231162"/>
    </source>
</evidence>
<protein>
    <submittedName>
        <fullName evidence="1">Uncharacterized protein</fullName>
    </submittedName>
</protein>
<dbReference type="AlphaFoldDB" id="A0A2M6R8Z9"/>
<accession>A0A2M6R8Z9</accession>
<reference evidence="2" key="1">
    <citation type="submission" date="2017-09" db="EMBL/GenBank/DDBJ databases">
        <title>Depth-based differentiation of microbial function through sediment-hosted aquifers and enrichment of novel symbionts in the deep terrestrial subsurface.</title>
        <authorList>
            <person name="Probst A.J."/>
            <person name="Ladd B."/>
            <person name="Jarett J.K."/>
            <person name="Geller-Mcgrath D.E."/>
            <person name="Sieber C.M.K."/>
            <person name="Emerson J.B."/>
            <person name="Anantharaman K."/>
            <person name="Thomas B.C."/>
            <person name="Malmstrom R."/>
            <person name="Stieglmeier M."/>
            <person name="Klingl A."/>
            <person name="Woyke T."/>
            <person name="Ryan C.M."/>
            <person name="Banfield J.F."/>
        </authorList>
    </citation>
    <scope>NUCLEOTIDE SEQUENCE [LARGE SCALE GENOMIC DNA]</scope>
</reference>